<dbReference type="InterPro" id="IPR029787">
    <property type="entry name" value="Nucleotide_cyclase"/>
</dbReference>
<dbReference type="InterPro" id="IPR035965">
    <property type="entry name" value="PAS-like_dom_sf"/>
</dbReference>
<dbReference type="PROSITE" id="PS50113">
    <property type="entry name" value="PAC"/>
    <property type="match status" value="1"/>
</dbReference>
<dbReference type="Pfam" id="PF01590">
    <property type="entry name" value="GAF"/>
    <property type="match status" value="1"/>
</dbReference>
<accession>A0A344UHJ3</accession>
<dbReference type="PROSITE" id="PS50112">
    <property type="entry name" value="PAS"/>
    <property type="match status" value="1"/>
</dbReference>
<dbReference type="InterPro" id="IPR000014">
    <property type="entry name" value="PAS"/>
</dbReference>
<dbReference type="PANTHER" id="PTHR45138">
    <property type="entry name" value="REGULATORY COMPONENTS OF SENSORY TRANSDUCTION SYSTEM"/>
    <property type="match status" value="1"/>
</dbReference>
<dbReference type="InterPro" id="IPR050469">
    <property type="entry name" value="Diguanylate_Cyclase"/>
</dbReference>
<dbReference type="RefSeq" id="WP_114060422.1">
    <property type="nucleotide sequence ID" value="NZ_CP029495.1"/>
</dbReference>
<dbReference type="InterPro" id="IPR029016">
    <property type="entry name" value="GAF-like_dom_sf"/>
</dbReference>
<dbReference type="InterPro" id="IPR013655">
    <property type="entry name" value="PAS_fold_3"/>
</dbReference>
<dbReference type="Gene3D" id="3.30.450.40">
    <property type="match status" value="1"/>
</dbReference>
<dbReference type="GO" id="GO:0052621">
    <property type="term" value="F:diguanylate cyclase activity"/>
    <property type="evidence" value="ECO:0007669"/>
    <property type="project" value="UniProtKB-EC"/>
</dbReference>
<dbReference type="OrthoDB" id="8929028at2"/>
<proteinExistence type="predicted"/>
<dbReference type="PROSITE" id="PS50887">
    <property type="entry name" value="GGDEF"/>
    <property type="match status" value="1"/>
</dbReference>
<dbReference type="Gene3D" id="3.30.450.20">
    <property type="entry name" value="PAS domain"/>
    <property type="match status" value="2"/>
</dbReference>
<evidence type="ECO:0000256" key="2">
    <source>
        <dbReference type="ARBA" id="ARBA00034247"/>
    </source>
</evidence>
<evidence type="ECO:0000259" key="6">
    <source>
        <dbReference type="PROSITE" id="PS50887"/>
    </source>
</evidence>
<dbReference type="SMART" id="SM00267">
    <property type="entry name" value="GGDEF"/>
    <property type="match status" value="1"/>
</dbReference>
<feature type="chain" id="PRO_5016583277" description="diguanylate cyclase" evidence="3">
    <location>
        <begin position="31"/>
        <end position="646"/>
    </location>
</feature>
<protein>
    <recommendedName>
        <fullName evidence="1">diguanylate cyclase</fullName>
        <ecNumber evidence="1">2.7.7.65</ecNumber>
    </recommendedName>
</protein>
<comment type="catalytic activity">
    <reaction evidence="2">
        <text>2 GTP = 3',3'-c-di-GMP + 2 diphosphate</text>
        <dbReference type="Rhea" id="RHEA:24898"/>
        <dbReference type="ChEBI" id="CHEBI:33019"/>
        <dbReference type="ChEBI" id="CHEBI:37565"/>
        <dbReference type="ChEBI" id="CHEBI:58805"/>
        <dbReference type="EC" id="2.7.7.65"/>
    </reaction>
</comment>
<evidence type="ECO:0000259" key="5">
    <source>
        <dbReference type="PROSITE" id="PS50113"/>
    </source>
</evidence>
<dbReference type="PANTHER" id="PTHR45138:SF9">
    <property type="entry name" value="DIGUANYLATE CYCLASE DGCM-RELATED"/>
    <property type="match status" value="1"/>
</dbReference>
<dbReference type="AlphaFoldDB" id="A0A344UHJ3"/>
<dbReference type="SMART" id="SM00091">
    <property type="entry name" value="PAS"/>
    <property type="match status" value="1"/>
</dbReference>
<dbReference type="NCBIfam" id="TIGR00229">
    <property type="entry name" value="sensory_box"/>
    <property type="match status" value="1"/>
</dbReference>
<feature type="domain" description="GGDEF" evidence="6">
    <location>
        <begin position="509"/>
        <end position="642"/>
    </location>
</feature>
<dbReference type="SMART" id="SM00065">
    <property type="entry name" value="GAF"/>
    <property type="match status" value="1"/>
</dbReference>
<dbReference type="EMBL" id="CP029554">
    <property type="protein sequence ID" value="AXE34741.1"/>
    <property type="molecule type" value="Genomic_DNA"/>
</dbReference>
<dbReference type="Proteomes" id="UP000252038">
    <property type="component" value="Chromosome"/>
</dbReference>
<organism evidence="7 8">
    <name type="scientific">Chromobacterium phragmitis</name>
    <dbReference type="NCBI Taxonomy" id="2202141"/>
    <lineage>
        <taxon>Bacteria</taxon>
        <taxon>Pseudomonadati</taxon>
        <taxon>Pseudomonadota</taxon>
        <taxon>Betaproteobacteria</taxon>
        <taxon>Neisseriales</taxon>
        <taxon>Chromobacteriaceae</taxon>
        <taxon>Chromobacterium</taxon>
    </lineage>
</organism>
<feature type="domain" description="PAS" evidence="4">
    <location>
        <begin position="186"/>
        <end position="232"/>
    </location>
</feature>
<dbReference type="KEGG" id="chri:DK842_05290"/>
<dbReference type="CDD" id="cd00130">
    <property type="entry name" value="PAS"/>
    <property type="match status" value="2"/>
</dbReference>
<dbReference type="SUPFAM" id="SSF55785">
    <property type="entry name" value="PYP-like sensor domain (PAS domain)"/>
    <property type="match status" value="2"/>
</dbReference>
<dbReference type="NCBIfam" id="TIGR00254">
    <property type="entry name" value="GGDEF"/>
    <property type="match status" value="1"/>
</dbReference>
<dbReference type="Pfam" id="PF00990">
    <property type="entry name" value="GGDEF"/>
    <property type="match status" value="1"/>
</dbReference>
<dbReference type="CDD" id="cd01949">
    <property type="entry name" value="GGDEF"/>
    <property type="match status" value="1"/>
</dbReference>
<feature type="signal peptide" evidence="3">
    <location>
        <begin position="1"/>
        <end position="30"/>
    </location>
</feature>
<keyword evidence="3" id="KW-0732">Signal</keyword>
<dbReference type="SUPFAM" id="SSF55781">
    <property type="entry name" value="GAF domain-like"/>
    <property type="match status" value="1"/>
</dbReference>
<evidence type="ECO:0000313" key="7">
    <source>
        <dbReference type="EMBL" id="AXE34741.1"/>
    </source>
</evidence>
<evidence type="ECO:0000259" key="4">
    <source>
        <dbReference type="PROSITE" id="PS50112"/>
    </source>
</evidence>
<dbReference type="InterPro" id="IPR000160">
    <property type="entry name" value="GGDEF_dom"/>
</dbReference>
<dbReference type="Pfam" id="PF08448">
    <property type="entry name" value="PAS_4"/>
    <property type="match status" value="1"/>
</dbReference>
<gene>
    <name evidence="7" type="ORF">DK843_10815</name>
</gene>
<evidence type="ECO:0000256" key="3">
    <source>
        <dbReference type="SAM" id="SignalP"/>
    </source>
</evidence>
<dbReference type="InterPro" id="IPR043128">
    <property type="entry name" value="Rev_trsase/Diguanyl_cyclase"/>
</dbReference>
<sequence length="646" mass="72884">MILRPFARRPALAALVCLPLLLSVPLSAMAAGRHAQWLGQTGWLLAMGCGALWLYGREQRRKARATLQDACLGLLEFDLTQQYVRGSVHTLQRLLGLPAHTRGMNCARWLMLLHPEDRQLFSNLLLHPPGNPETGYEMRIRHHSGHWEWLEMNLQPAWRNGKVQRLTAICRVITARKHDEAAMLQREQQFRTLVENAEDIIARYDLELRCLFINRSVSRFSELPLDEHLGKTPRQKGWSDDASDRFEQECQLLINNWEARRFELELQHRQQRHIFEIRLFPEFDSAGMLKSILSVDRDVTATRQGERLLAEENEVLEMIAGNHPLPQTLEQICQMMESQQPGGMCSVLLLEENGQALRFAAGMSLPPAYRKLSERVAVGPSVGSCGSAAHWKRAIVVDDILNSPLWAHALDRVRPFGLRACWSIPIFSSDSQLLGTLATYYREPRGPLPEELALALRITRIIAIALQRDGHERQLYRLATQDGLTELNNRRQFIELADREIERSRRHGGAVTVLMMDLDRFKDINDQYGHAVGDEVIRHFSQVCREVLRASDLCGRLGGEEFAAVLPETGMDAALLVAERLRGLAGAARLDTAGGLLGYTVSIGIAERQPEESGIDEVLGRADRQLYRAKRGGRNRVCGAALALSS</sequence>
<evidence type="ECO:0000313" key="8">
    <source>
        <dbReference type="Proteomes" id="UP000252038"/>
    </source>
</evidence>
<dbReference type="InterPro" id="IPR003018">
    <property type="entry name" value="GAF"/>
</dbReference>
<dbReference type="EC" id="2.7.7.65" evidence="1"/>
<dbReference type="SUPFAM" id="SSF55073">
    <property type="entry name" value="Nucleotide cyclase"/>
    <property type="match status" value="1"/>
</dbReference>
<dbReference type="InterPro" id="IPR013656">
    <property type="entry name" value="PAS_4"/>
</dbReference>
<evidence type="ECO:0000256" key="1">
    <source>
        <dbReference type="ARBA" id="ARBA00012528"/>
    </source>
</evidence>
<feature type="domain" description="PAC" evidence="5">
    <location>
        <begin position="260"/>
        <end position="311"/>
    </location>
</feature>
<dbReference type="Pfam" id="PF08447">
    <property type="entry name" value="PAS_3"/>
    <property type="match status" value="1"/>
</dbReference>
<dbReference type="InterPro" id="IPR000700">
    <property type="entry name" value="PAS-assoc_C"/>
</dbReference>
<reference evidence="7 8" key="1">
    <citation type="submission" date="2018-05" db="EMBL/GenBank/DDBJ databases">
        <title>Genome sequencing, assembly and analysis of the novel insecticidal bacterium, Chromobacterium phragmitis.</title>
        <authorList>
            <person name="Sparks M.E."/>
            <person name="Blackburn M.B."/>
            <person name="Gundersen-Rindal D.E."/>
        </authorList>
    </citation>
    <scope>NUCLEOTIDE SEQUENCE [LARGE SCALE GENOMIC DNA]</scope>
    <source>
        <strain evidence="7">IIBBL 274-1</strain>
    </source>
</reference>
<dbReference type="Gene3D" id="3.30.70.270">
    <property type="match status" value="1"/>
</dbReference>
<dbReference type="FunFam" id="3.30.70.270:FF:000001">
    <property type="entry name" value="Diguanylate cyclase domain protein"/>
    <property type="match status" value="1"/>
</dbReference>
<name>A0A344UHJ3_9NEIS</name>
<dbReference type="KEGG" id="chrb:DK843_10815"/>